<organism evidence="18">
    <name type="scientific">Thermosulfidibacter takaii</name>
    <dbReference type="NCBI Taxonomy" id="412593"/>
    <lineage>
        <taxon>Bacteria</taxon>
        <taxon>Pseudomonadati</taxon>
        <taxon>Thermosulfidibacterota</taxon>
        <taxon>Thermosulfidibacteria</taxon>
        <taxon>Thermosulfidibacterales</taxon>
        <taxon>Thermosulfidibacteraceae</taxon>
    </lineage>
</organism>
<evidence type="ECO:0000256" key="11">
    <source>
        <dbReference type="ARBA" id="ARBA00023136"/>
    </source>
</evidence>
<comment type="caution">
    <text evidence="18">The sequence shown here is derived from an EMBL/GenBank/DDBJ whole genome shotgun (WGS) entry which is preliminary data.</text>
</comment>
<dbReference type="GO" id="GO:0008444">
    <property type="term" value="F:CDP-diacylglycerol-glycerol-3-phosphate 3-phosphatidyltransferase activity"/>
    <property type="evidence" value="ECO:0007669"/>
    <property type="project" value="UniProtKB-UniRule"/>
</dbReference>
<dbReference type="EC" id="2.7.8.5" evidence="4 15"/>
<comment type="similarity">
    <text evidence="3 16">Belongs to the CDP-alcohol phosphatidyltransferase class-I family.</text>
</comment>
<keyword evidence="12" id="KW-0594">Phospholipid biosynthesis</keyword>
<comment type="pathway">
    <text evidence="2">Phospholipid metabolism; phosphatidylglycerol biosynthesis; phosphatidylglycerol from CDP-diacylglycerol: step 1/2.</text>
</comment>
<evidence type="ECO:0000256" key="15">
    <source>
        <dbReference type="NCBIfam" id="TIGR00560"/>
    </source>
</evidence>
<evidence type="ECO:0000256" key="2">
    <source>
        <dbReference type="ARBA" id="ARBA00005042"/>
    </source>
</evidence>
<evidence type="ECO:0000256" key="17">
    <source>
        <dbReference type="SAM" id="Phobius"/>
    </source>
</evidence>
<evidence type="ECO:0000256" key="13">
    <source>
        <dbReference type="ARBA" id="ARBA00023264"/>
    </source>
</evidence>
<name>A0A7C0YDK5_9BACT</name>
<accession>A0A7C0YDK5</accession>
<evidence type="ECO:0000256" key="16">
    <source>
        <dbReference type="RuleBase" id="RU003750"/>
    </source>
</evidence>
<evidence type="ECO:0000256" key="8">
    <source>
        <dbReference type="ARBA" id="ARBA00022692"/>
    </source>
</evidence>
<evidence type="ECO:0000256" key="14">
    <source>
        <dbReference type="ARBA" id="ARBA00048586"/>
    </source>
</evidence>
<comment type="subcellular location">
    <subcellularLocation>
        <location evidence="1">Membrane</location>
        <topology evidence="1">Multi-pass membrane protein</topology>
    </subcellularLocation>
</comment>
<evidence type="ECO:0000256" key="6">
    <source>
        <dbReference type="ARBA" id="ARBA00022516"/>
    </source>
</evidence>
<keyword evidence="8 17" id="KW-0812">Transmembrane</keyword>
<dbReference type="Pfam" id="PF01066">
    <property type="entry name" value="CDP-OH_P_transf"/>
    <property type="match status" value="1"/>
</dbReference>
<gene>
    <name evidence="18" type="primary">pgsA</name>
    <name evidence="18" type="ORF">ENF32_04345</name>
</gene>
<comment type="catalytic activity">
    <reaction evidence="14">
        <text>a CDP-1,2-diacyl-sn-glycerol + sn-glycerol 3-phosphate = a 1,2-diacyl-sn-glycero-3-phospho-(1'-sn-glycero-3'-phosphate) + CMP + H(+)</text>
        <dbReference type="Rhea" id="RHEA:12593"/>
        <dbReference type="ChEBI" id="CHEBI:15378"/>
        <dbReference type="ChEBI" id="CHEBI:57597"/>
        <dbReference type="ChEBI" id="CHEBI:58332"/>
        <dbReference type="ChEBI" id="CHEBI:60110"/>
        <dbReference type="ChEBI" id="CHEBI:60377"/>
        <dbReference type="EC" id="2.7.8.5"/>
    </reaction>
</comment>
<evidence type="ECO:0000256" key="12">
    <source>
        <dbReference type="ARBA" id="ARBA00023209"/>
    </source>
</evidence>
<keyword evidence="13" id="KW-1208">Phospholipid metabolism</keyword>
<evidence type="ECO:0000313" key="18">
    <source>
        <dbReference type="EMBL" id="HDD53279.1"/>
    </source>
</evidence>
<feature type="transmembrane region" description="Helical" evidence="17">
    <location>
        <begin position="150"/>
        <end position="171"/>
    </location>
</feature>
<dbReference type="AlphaFoldDB" id="A0A7C0YDK5"/>
<evidence type="ECO:0000256" key="7">
    <source>
        <dbReference type="ARBA" id="ARBA00022679"/>
    </source>
</evidence>
<feature type="transmembrane region" description="Helical" evidence="17">
    <location>
        <begin position="31"/>
        <end position="49"/>
    </location>
</feature>
<dbReference type="Proteomes" id="UP000885690">
    <property type="component" value="Unassembled WGS sequence"/>
</dbReference>
<dbReference type="PANTHER" id="PTHR14269">
    <property type="entry name" value="CDP-DIACYLGLYCEROL--GLYCEROL-3-PHOSPHATE 3-PHOSPHATIDYLTRANSFERASE-RELATED"/>
    <property type="match status" value="1"/>
</dbReference>
<protein>
    <recommendedName>
        <fullName evidence="5 15">CDP-diacylglycerol--glycerol-3-phosphate 3-phosphatidyltransferase</fullName>
        <ecNumber evidence="4 15">2.7.8.5</ecNumber>
    </recommendedName>
</protein>
<dbReference type="InterPro" id="IPR050324">
    <property type="entry name" value="CDP-alcohol_PTase-I"/>
</dbReference>
<dbReference type="GO" id="GO:0016020">
    <property type="term" value="C:membrane"/>
    <property type="evidence" value="ECO:0007669"/>
    <property type="project" value="UniProtKB-SubCell"/>
</dbReference>
<evidence type="ECO:0000256" key="3">
    <source>
        <dbReference type="ARBA" id="ARBA00010441"/>
    </source>
</evidence>
<feature type="transmembrane region" description="Helical" evidence="17">
    <location>
        <begin position="127"/>
        <end position="144"/>
    </location>
</feature>
<sequence length="181" mass="19714">MVVTVPNLLTLLRLCSVPFLITALIYKRVGLAIAIFIFASVTDVLDGYIARRYHQRSYLGTLLDPLADKVLLDGAFITMALMRYSPPWLAVAVVSRDLLLVGGVVLAAVFFGGVVEVRPTVLGKATTFFQVVTVFATLLVHRLNLSIDHFLGVLGVATLLVTLASGLDYIYRGVKALSEEF</sequence>
<evidence type="ECO:0000256" key="4">
    <source>
        <dbReference type="ARBA" id="ARBA00013170"/>
    </source>
</evidence>
<keyword evidence="9 17" id="KW-1133">Transmembrane helix</keyword>
<keyword evidence="7 16" id="KW-0808">Transferase</keyword>
<reference evidence="18" key="1">
    <citation type="journal article" date="2020" name="mSystems">
        <title>Genome- and Community-Level Interaction Insights into Carbon Utilization and Element Cycling Functions of Hydrothermarchaeota in Hydrothermal Sediment.</title>
        <authorList>
            <person name="Zhou Z."/>
            <person name="Liu Y."/>
            <person name="Xu W."/>
            <person name="Pan J."/>
            <person name="Luo Z.H."/>
            <person name="Li M."/>
        </authorList>
    </citation>
    <scope>NUCLEOTIDE SEQUENCE [LARGE SCALE GENOMIC DNA]</scope>
    <source>
        <strain evidence="18">HyVt-115</strain>
    </source>
</reference>
<dbReference type="Gene3D" id="1.20.120.1760">
    <property type="match status" value="1"/>
</dbReference>
<dbReference type="GO" id="GO:0046474">
    <property type="term" value="P:glycerophospholipid biosynthetic process"/>
    <property type="evidence" value="ECO:0007669"/>
    <property type="project" value="TreeGrafter"/>
</dbReference>
<evidence type="ECO:0000256" key="9">
    <source>
        <dbReference type="ARBA" id="ARBA00022989"/>
    </source>
</evidence>
<proteinExistence type="inferred from homology"/>
<dbReference type="InterPro" id="IPR000462">
    <property type="entry name" value="CDP-OH_P_trans"/>
</dbReference>
<keyword evidence="10" id="KW-0443">Lipid metabolism</keyword>
<feature type="transmembrane region" description="Helical" evidence="17">
    <location>
        <begin position="98"/>
        <end position="115"/>
    </location>
</feature>
<dbReference type="PANTHER" id="PTHR14269:SF11">
    <property type="entry name" value="CDP-DIACYLGLYCEROL--GLYCEROL-3-PHOSPHATE 3-PHOSPHATIDYLTRANSFERASE"/>
    <property type="match status" value="1"/>
</dbReference>
<evidence type="ECO:0000256" key="1">
    <source>
        <dbReference type="ARBA" id="ARBA00004141"/>
    </source>
</evidence>
<dbReference type="InterPro" id="IPR004570">
    <property type="entry name" value="Phosphatidylglycerol_P_synth"/>
</dbReference>
<dbReference type="PIRSF" id="PIRSF000847">
    <property type="entry name" value="Phos_ph_gly_syn"/>
    <property type="match status" value="1"/>
</dbReference>
<dbReference type="NCBIfam" id="TIGR00560">
    <property type="entry name" value="pgsA"/>
    <property type="match status" value="1"/>
</dbReference>
<evidence type="ECO:0000256" key="5">
    <source>
        <dbReference type="ARBA" id="ARBA00014944"/>
    </source>
</evidence>
<evidence type="ECO:0000256" key="10">
    <source>
        <dbReference type="ARBA" id="ARBA00023098"/>
    </source>
</evidence>
<keyword evidence="6" id="KW-0444">Lipid biosynthesis</keyword>
<dbReference type="EMBL" id="DQWS01000163">
    <property type="protein sequence ID" value="HDD53279.1"/>
    <property type="molecule type" value="Genomic_DNA"/>
</dbReference>
<dbReference type="InterPro" id="IPR043130">
    <property type="entry name" value="CDP-OH_PTrfase_TM_dom"/>
</dbReference>
<dbReference type="PROSITE" id="PS00379">
    <property type="entry name" value="CDP_ALCOHOL_P_TRANSF"/>
    <property type="match status" value="1"/>
</dbReference>
<keyword evidence="11 17" id="KW-0472">Membrane</keyword>
<dbReference type="InterPro" id="IPR048254">
    <property type="entry name" value="CDP_ALCOHOL_P_TRANSF_CS"/>
</dbReference>